<dbReference type="InterPro" id="IPR029058">
    <property type="entry name" value="AB_hydrolase_fold"/>
</dbReference>
<dbReference type="SUPFAM" id="SSF53474">
    <property type="entry name" value="alpha/beta-Hydrolases"/>
    <property type="match status" value="1"/>
</dbReference>
<evidence type="ECO:0000259" key="5">
    <source>
        <dbReference type="Pfam" id="PF00561"/>
    </source>
</evidence>
<dbReference type="InterPro" id="IPR010076">
    <property type="entry name" value="BioH"/>
</dbReference>
<proteinExistence type="inferred from homology"/>
<evidence type="ECO:0000313" key="6">
    <source>
        <dbReference type="EMBL" id="VAW96448.1"/>
    </source>
</evidence>
<dbReference type="PANTHER" id="PTHR43798:SF31">
    <property type="entry name" value="AB HYDROLASE SUPERFAMILY PROTEIN YCLE"/>
    <property type="match status" value="1"/>
</dbReference>
<organism evidence="6">
    <name type="scientific">hydrothermal vent metagenome</name>
    <dbReference type="NCBI Taxonomy" id="652676"/>
    <lineage>
        <taxon>unclassified sequences</taxon>
        <taxon>metagenomes</taxon>
        <taxon>ecological metagenomes</taxon>
    </lineage>
</organism>
<dbReference type="Gene3D" id="3.40.50.1820">
    <property type="entry name" value="alpha/beta hydrolase"/>
    <property type="match status" value="1"/>
</dbReference>
<dbReference type="NCBIfam" id="TIGR01738">
    <property type="entry name" value="bioH"/>
    <property type="match status" value="1"/>
</dbReference>
<keyword evidence="4 6" id="KW-0378">Hydrolase</keyword>
<gene>
    <name evidence="6" type="ORF">MNBD_GAMMA23-1775</name>
</gene>
<dbReference type="EC" id="3.1.1.85" evidence="6"/>
<dbReference type="HAMAP" id="MF_01260">
    <property type="entry name" value="Carboxylester"/>
    <property type="match status" value="1"/>
</dbReference>
<keyword evidence="3" id="KW-0093">Biotin biosynthesis</keyword>
<sequence length="259" mass="28755">MLTVNESGEGSPLVLLHGWGLHSGVWQSILPELDKLFHCYTVDMLGHGESQASSNVSFSLNNMRKALHTLINSIESDNIILVGWSLGGLVAMDYLNHFPSKIKKLILITANACFCKQSDWPHGLETTVLDSFAQQLEHDYKKTVDKFMALQMLGADDYKFSLKVLKSSIASRPDPSMQALRSGLNILKTTDLREKLHALSQPTLMISGEHDRLMPYQAAAAMQVLFSHAKSTMIKGAGHAPFISHPNEFIQLIKEFSYG</sequence>
<dbReference type="AlphaFoldDB" id="A0A3B0ZSK3"/>
<dbReference type="PRINTS" id="PR00111">
    <property type="entry name" value="ABHYDROLASE"/>
</dbReference>
<reference evidence="6" key="1">
    <citation type="submission" date="2018-06" db="EMBL/GenBank/DDBJ databases">
        <authorList>
            <person name="Zhirakovskaya E."/>
        </authorList>
    </citation>
    <scope>NUCLEOTIDE SEQUENCE</scope>
</reference>
<evidence type="ECO:0000256" key="3">
    <source>
        <dbReference type="ARBA" id="ARBA00022756"/>
    </source>
</evidence>
<dbReference type="InterPro" id="IPR000073">
    <property type="entry name" value="AB_hydrolase_1"/>
</dbReference>
<name>A0A3B0ZSK3_9ZZZZ</name>
<feature type="domain" description="AB hydrolase-1" evidence="5">
    <location>
        <begin position="12"/>
        <end position="246"/>
    </location>
</feature>
<dbReference type="EMBL" id="UOFT01000052">
    <property type="protein sequence ID" value="VAW96448.1"/>
    <property type="molecule type" value="Genomic_DNA"/>
</dbReference>
<dbReference type="Pfam" id="PF00561">
    <property type="entry name" value="Abhydrolase_1"/>
    <property type="match status" value="1"/>
</dbReference>
<evidence type="ECO:0000256" key="2">
    <source>
        <dbReference type="ARBA" id="ARBA00022490"/>
    </source>
</evidence>
<evidence type="ECO:0000256" key="4">
    <source>
        <dbReference type="ARBA" id="ARBA00022801"/>
    </source>
</evidence>
<dbReference type="GO" id="GO:0016020">
    <property type="term" value="C:membrane"/>
    <property type="evidence" value="ECO:0007669"/>
    <property type="project" value="TreeGrafter"/>
</dbReference>
<evidence type="ECO:0000256" key="1">
    <source>
        <dbReference type="ARBA" id="ARBA00022487"/>
    </source>
</evidence>
<dbReference type="PANTHER" id="PTHR43798">
    <property type="entry name" value="MONOACYLGLYCEROL LIPASE"/>
    <property type="match status" value="1"/>
</dbReference>
<keyword evidence="2" id="KW-0963">Cytoplasm</keyword>
<keyword evidence="1" id="KW-0719">Serine esterase</keyword>
<protein>
    <submittedName>
        <fullName evidence="6">Pimeloyl-[acyl-carrier protein] methyl ester esterase BioH</fullName>
        <ecNumber evidence="6">3.1.1.85</ecNumber>
    </submittedName>
</protein>
<dbReference type="GO" id="GO:0009102">
    <property type="term" value="P:biotin biosynthetic process"/>
    <property type="evidence" value="ECO:0007669"/>
    <property type="project" value="UniProtKB-KW"/>
</dbReference>
<dbReference type="GO" id="GO:0090499">
    <property type="term" value="F:pimelyl-[acyl-carrier protein] methyl ester esterase activity"/>
    <property type="evidence" value="ECO:0007669"/>
    <property type="project" value="UniProtKB-EC"/>
</dbReference>
<accession>A0A3B0ZSK3</accession>
<dbReference type="InterPro" id="IPR050266">
    <property type="entry name" value="AB_hydrolase_sf"/>
</dbReference>